<evidence type="ECO:0000313" key="2">
    <source>
        <dbReference type="EMBL" id="MBB5820553.1"/>
    </source>
</evidence>
<dbReference type="Proteomes" id="UP000540685">
    <property type="component" value="Unassembled WGS sequence"/>
</dbReference>
<accession>A0A7W9II59</accession>
<feature type="compositionally biased region" description="Low complexity" evidence="1">
    <location>
        <begin position="159"/>
        <end position="170"/>
    </location>
</feature>
<name>A0A7W9II59_9ACTN</name>
<feature type="compositionally biased region" description="Pro residues" evidence="1">
    <location>
        <begin position="265"/>
        <end position="276"/>
    </location>
</feature>
<protein>
    <submittedName>
        <fullName evidence="2">Uncharacterized protein</fullName>
    </submittedName>
</protein>
<feature type="region of interest" description="Disordered" evidence="1">
    <location>
        <begin position="112"/>
        <end position="440"/>
    </location>
</feature>
<dbReference type="EMBL" id="JACHMP010000001">
    <property type="protein sequence ID" value="MBB5820553.1"/>
    <property type="molecule type" value="Genomic_DNA"/>
</dbReference>
<organism evidence="2 3">
    <name type="scientific">Streptosporangium becharense</name>
    <dbReference type="NCBI Taxonomy" id="1816182"/>
    <lineage>
        <taxon>Bacteria</taxon>
        <taxon>Bacillati</taxon>
        <taxon>Actinomycetota</taxon>
        <taxon>Actinomycetes</taxon>
        <taxon>Streptosporangiales</taxon>
        <taxon>Streptosporangiaceae</taxon>
        <taxon>Streptosporangium</taxon>
    </lineage>
</organism>
<reference evidence="2 3" key="1">
    <citation type="submission" date="2020-08" db="EMBL/GenBank/DDBJ databases">
        <title>Sequencing the genomes of 1000 actinobacteria strains.</title>
        <authorList>
            <person name="Klenk H.-P."/>
        </authorList>
    </citation>
    <scope>NUCLEOTIDE SEQUENCE [LARGE SCALE GENOMIC DNA]</scope>
    <source>
        <strain evidence="2 3">DSM 46887</strain>
    </source>
</reference>
<gene>
    <name evidence="2" type="ORF">F4562_003615</name>
</gene>
<evidence type="ECO:0000256" key="1">
    <source>
        <dbReference type="SAM" id="MobiDB-lite"/>
    </source>
</evidence>
<feature type="compositionally biased region" description="Low complexity" evidence="1">
    <location>
        <begin position="134"/>
        <end position="150"/>
    </location>
</feature>
<feature type="region of interest" description="Disordered" evidence="1">
    <location>
        <begin position="549"/>
        <end position="638"/>
    </location>
</feature>
<sequence length="638" mass="64709">MITASVAIGVFGAGAGLGTVIATRATPLEEQTMRLAAGTYLLDDQAGAWASQGPGGDQPLPLSGSDAGSTVTDGAKEPRVCLSATVDGRAVGAVAEGCTGLPVLASAGAALAPLRPGNPKSTPDAPPPRKSAEPRPSSSAKPPAKTSAPRDNGRPQGSAQPAPDPGRQGPAQPPPPVNNPQPAPPPAPTPTKKISGNITESENDNGSVIERPVEKKVDVVSPPTSGPGTGRTRAPGDTGPGRPRQTGDTGPGGPRPTDGGSRGTPQPPVTVQPPQPGGGTPRASQPGNPPRPPQPAGTPRATGGMRPSQPPVTARPPQPGDDASRPTRPVGTLRPAVPRSGAGPIVPSAGTGPADGPATTVTVKPTAPRRTAAPTPSPRPGDTRPTGPDSGPQPVPPAENGPSQPGGPDGAQSPDGTVLRPATPQTSDGAQNAADVLPVFKDPELMRRAYEALGLDKDMRYTDENGVWDLNIAPPGTPPCRDYTAEELRALDASQDGRGQSQDRAIPRDSCLWPAFIRWLYAEPAPGEVSNWTKFTGLPYRNLELVLMDPAQSPPAQRTPGDGAPGDGAPVRPGQNQPESQWGHEPARPGPGDDPARPDQGQPDPARTDSGGSAPDRTAPVQPGPGQVEPDPDPQTGP</sequence>
<feature type="region of interest" description="Disordered" evidence="1">
    <location>
        <begin position="48"/>
        <end position="74"/>
    </location>
</feature>
<evidence type="ECO:0000313" key="3">
    <source>
        <dbReference type="Proteomes" id="UP000540685"/>
    </source>
</evidence>
<feature type="compositionally biased region" description="Polar residues" evidence="1">
    <location>
        <begin position="192"/>
        <end position="206"/>
    </location>
</feature>
<feature type="compositionally biased region" description="Pro residues" evidence="1">
    <location>
        <begin position="308"/>
        <end position="319"/>
    </location>
</feature>
<feature type="compositionally biased region" description="Pro residues" evidence="1">
    <location>
        <begin position="171"/>
        <end position="189"/>
    </location>
</feature>
<dbReference type="RefSeq" id="WP_184543252.1">
    <property type="nucleotide sequence ID" value="NZ_JACHMP010000001.1"/>
</dbReference>
<dbReference type="AlphaFoldDB" id="A0A7W9II59"/>
<comment type="caution">
    <text evidence="2">The sequence shown here is derived from an EMBL/GenBank/DDBJ whole genome shotgun (WGS) entry which is preliminary data.</text>
</comment>
<feature type="compositionally biased region" description="Low complexity" evidence="1">
    <location>
        <begin position="358"/>
        <end position="374"/>
    </location>
</feature>
<keyword evidence="3" id="KW-1185">Reference proteome</keyword>
<proteinExistence type="predicted"/>
<feature type="compositionally biased region" description="Pro residues" evidence="1">
    <location>
        <begin position="287"/>
        <end position="296"/>
    </location>
</feature>